<organism evidence="1 2">
    <name type="scientific">Thelephora terrestris</name>
    <dbReference type="NCBI Taxonomy" id="56493"/>
    <lineage>
        <taxon>Eukaryota</taxon>
        <taxon>Fungi</taxon>
        <taxon>Dikarya</taxon>
        <taxon>Basidiomycota</taxon>
        <taxon>Agaricomycotina</taxon>
        <taxon>Agaricomycetes</taxon>
        <taxon>Thelephorales</taxon>
        <taxon>Thelephoraceae</taxon>
        <taxon>Thelephora</taxon>
    </lineage>
</organism>
<proteinExistence type="predicted"/>
<dbReference type="EMBL" id="WIUZ02000019">
    <property type="protein sequence ID" value="KAF9779445.1"/>
    <property type="molecule type" value="Genomic_DNA"/>
</dbReference>
<accession>A0A9P6H532</accession>
<evidence type="ECO:0000313" key="2">
    <source>
        <dbReference type="Proteomes" id="UP000736335"/>
    </source>
</evidence>
<evidence type="ECO:0000313" key="1">
    <source>
        <dbReference type="EMBL" id="KAF9779445.1"/>
    </source>
</evidence>
<dbReference type="Proteomes" id="UP000736335">
    <property type="component" value="Unassembled WGS sequence"/>
</dbReference>
<keyword evidence="2" id="KW-1185">Reference proteome</keyword>
<protein>
    <submittedName>
        <fullName evidence="1">Uncharacterized protein</fullName>
    </submittedName>
</protein>
<reference evidence="1" key="2">
    <citation type="submission" date="2020-11" db="EMBL/GenBank/DDBJ databases">
        <authorList>
            <consortium name="DOE Joint Genome Institute"/>
            <person name="Kuo A."/>
            <person name="Miyauchi S."/>
            <person name="Kiss E."/>
            <person name="Drula E."/>
            <person name="Kohler A."/>
            <person name="Sanchez-Garcia M."/>
            <person name="Andreopoulos B."/>
            <person name="Barry K.W."/>
            <person name="Bonito G."/>
            <person name="Buee M."/>
            <person name="Carver A."/>
            <person name="Chen C."/>
            <person name="Cichocki N."/>
            <person name="Clum A."/>
            <person name="Culley D."/>
            <person name="Crous P.W."/>
            <person name="Fauchery L."/>
            <person name="Girlanda M."/>
            <person name="Hayes R."/>
            <person name="Keri Z."/>
            <person name="Labutti K."/>
            <person name="Lipzen A."/>
            <person name="Lombard V."/>
            <person name="Magnuson J."/>
            <person name="Maillard F."/>
            <person name="Morin E."/>
            <person name="Murat C."/>
            <person name="Nolan M."/>
            <person name="Ohm R."/>
            <person name="Pangilinan J."/>
            <person name="Pereira M."/>
            <person name="Perotto S."/>
            <person name="Peter M."/>
            <person name="Riley R."/>
            <person name="Sitrit Y."/>
            <person name="Stielow B."/>
            <person name="Szollosi G."/>
            <person name="Zifcakova L."/>
            <person name="Stursova M."/>
            <person name="Spatafora J.W."/>
            <person name="Tedersoo L."/>
            <person name="Vaario L.-M."/>
            <person name="Yamada A."/>
            <person name="Yan M."/>
            <person name="Wang P."/>
            <person name="Xu J."/>
            <person name="Bruns T."/>
            <person name="Baldrian P."/>
            <person name="Vilgalys R."/>
            <person name="Henrissat B."/>
            <person name="Grigoriev I.V."/>
            <person name="Hibbett D."/>
            <person name="Nagy L.G."/>
            <person name="Martin F.M."/>
        </authorList>
    </citation>
    <scope>NUCLEOTIDE SEQUENCE</scope>
    <source>
        <strain evidence="1">UH-Tt-Lm1</strain>
    </source>
</reference>
<sequence>MTTVTTKRSPPQELQKLESAVVRKKVTVHASVSFLVLSRREWSLLRGVWSASSHSSWKSLFLYLCFNEITFGPLKSQGIPLSSLSVGKGKDTVEALSCSPKSLYHLSQLVGCICCSIVHTQYSPVQLGLDRLADLAFHDIINKLNSENIVGELFSKSTAR</sequence>
<dbReference type="AlphaFoldDB" id="A0A9P6H532"/>
<comment type="caution">
    <text evidence="1">The sequence shown here is derived from an EMBL/GenBank/DDBJ whole genome shotgun (WGS) entry which is preliminary data.</text>
</comment>
<name>A0A9P6H532_9AGAM</name>
<gene>
    <name evidence="1" type="ORF">BJ322DRAFT_1087489</name>
</gene>
<reference evidence="1" key="1">
    <citation type="journal article" date="2020" name="Nat. Commun.">
        <title>Large-scale genome sequencing of mycorrhizal fungi provides insights into the early evolution of symbiotic traits.</title>
        <authorList>
            <person name="Miyauchi S."/>
            <person name="Kiss E."/>
            <person name="Kuo A."/>
            <person name="Drula E."/>
            <person name="Kohler A."/>
            <person name="Sanchez-Garcia M."/>
            <person name="Morin E."/>
            <person name="Andreopoulos B."/>
            <person name="Barry K.W."/>
            <person name="Bonito G."/>
            <person name="Buee M."/>
            <person name="Carver A."/>
            <person name="Chen C."/>
            <person name="Cichocki N."/>
            <person name="Clum A."/>
            <person name="Culley D."/>
            <person name="Crous P.W."/>
            <person name="Fauchery L."/>
            <person name="Girlanda M."/>
            <person name="Hayes R.D."/>
            <person name="Keri Z."/>
            <person name="LaButti K."/>
            <person name="Lipzen A."/>
            <person name="Lombard V."/>
            <person name="Magnuson J."/>
            <person name="Maillard F."/>
            <person name="Murat C."/>
            <person name="Nolan M."/>
            <person name="Ohm R.A."/>
            <person name="Pangilinan J."/>
            <person name="Pereira M.F."/>
            <person name="Perotto S."/>
            <person name="Peter M."/>
            <person name="Pfister S."/>
            <person name="Riley R."/>
            <person name="Sitrit Y."/>
            <person name="Stielow J.B."/>
            <person name="Szollosi G."/>
            <person name="Zifcakova L."/>
            <person name="Stursova M."/>
            <person name="Spatafora J.W."/>
            <person name="Tedersoo L."/>
            <person name="Vaario L.M."/>
            <person name="Yamada A."/>
            <person name="Yan M."/>
            <person name="Wang P."/>
            <person name="Xu J."/>
            <person name="Bruns T."/>
            <person name="Baldrian P."/>
            <person name="Vilgalys R."/>
            <person name="Dunand C."/>
            <person name="Henrissat B."/>
            <person name="Grigoriev I.V."/>
            <person name="Hibbett D."/>
            <person name="Nagy L.G."/>
            <person name="Martin F.M."/>
        </authorList>
    </citation>
    <scope>NUCLEOTIDE SEQUENCE</scope>
    <source>
        <strain evidence="1">UH-Tt-Lm1</strain>
    </source>
</reference>
<dbReference type="OrthoDB" id="6359816at2759"/>